<gene>
    <name evidence="14" type="ORF">H2201_008990</name>
</gene>
<dbReference type="Gene3D" id="3.30.429.10">
    <property type="entry name" value="Macrophage Migration Inhibitory Factor"/>
    <property type="match status" value="1"/>
</dbReference>
<keyword evidence="5" id="KW-0413">Isomerase</keyword>
<keyword evidence="4" id="KW-0964">Secreted</keyword>
<evidence type="ECO:0000256" key="1">
    <source>
        <dbReference type="ARBA" id="ARBA00004613"/>
    </source>
</evidence>
<feature type="compositionally biased region" description="Basic residues" evidence="13">
    <location>
        <begin position="368"/>
        <end position="379"/>
    </location>
</feature>
<evidence type="ECO:0000256" key="3">
    <source>
        <dbReference type="ARBA" id="ARBA00022514"/>
    </source>
</evidence>
<dbReference type="Proteomes" id="UP001172684">
    <property type="component" value="Unassembled WGS sequence"/>
</dbReference>
<evidence type="ECO:0000256" key="10">
    <source>
        <dbReference type="ARBA" id="ARBA00041631"/>
    </source>
</evidence>
<dbReference type="InterPro" id="IPR014347">
    <property type="entry name" value="Tautomerase/MIF_sf"/>
</dbReference>
<comment type="subcellular location">
    <subcellularLocation>
        <location evidence="1">Secreted</location>
    </subcellularLocation>
</comment>
<dbReference type="SUPFAM" id="SSF55331">
    <property type="entry name" value="Tautomerase/MIF"/>
    <property type="match status" value="1"/>
</dbReference>
<comment type="caution">
    <text evidence="14">The sequence shown here is derived from an EMBL/GenBank/DDBJ whole genome shotgun (WGS) entry which is preliminary data.</text>
</comment>
<accession>A0ABQ9NHJ6</accession>
<feature type="region of interest" description="Disordered" evidence="13">
    <location>
        <begin position="1"/>
        <end position="77"/>
    </location>
</feature>
<feature type="compositionally biased region" description="Polar residues" evidence="13">
    <location>
        <begin position="1"/>
        <end position="12"/>
    </location>
</feature>
<dbReference type="EMBL" id="JAPDRL010000230">
    <property type="protein sequence ID" value="KAJ9654529.1"/>
    <property type="molecule type" value="Genomic_DNA"/>
</dbReference>
<sequence length="379" mass="42095">MSDGRTSSSTRSADAFPLPSGAELMIPENNENGPTSPSKSAFSYEDQPKSPMPDVTEFDRKGITRDVDRGVPGERKDRAIRHQNSSRKMAYYEEQFALKDDTSSARERARKTSPITVELKTNVIVNDEQTFMNELSWHLSNRYQRPPSLIMIFVQHSTLLCVGGTFEPAYLLTINALPTQVQPTTNKRNAAMIQTFMSEILNVPSDRGIIRFEAIPEENLAIHGRTILGEVERLEKQQAEENGSGALKRALTKSSRKSTTSRKDSPLHHSRESSMKPERDRVLPPLSSGPSPVPEKTPMPKDGGFTHKNGYLLEFPSADRKLNSSSDPKTLGTSHSLKGKKSSPGALTGFTHLTPPPIPQDSPLPQMGKRKSFANIFRR</sequence>
<evidence type="ECO:0000313" key="15">
    <source>
        <dbReference type="Proteomes" id="UP001172684"/>
    </source>
</evidence>
<evidence type="ECO:0000256" key="4">
    <source>
        <dbReference type="ARBA" id="ARBA00022525"/>
    </source>
</evidence>
<evidence type="ECO:0000256" key="8">
    <source>
        <dbReference type="ARBA" id="ARBA00038932"/>
    </source>
</evidence>
<keyword evidence="3" id="KW-0202">Cytokine</keyword>
<dbReference type="PANTHER" id="PTHR11954:SF6">
    <property type="entry name" value="MACROPHAGE MIGRATION INHIBITORY FACTOR"/>
    <property type="match status" value="1"/>
</dbReference>
<evidence type="ECO:0000256" key="6">
    <source>
        <dbReference type="ARBA" id="ARBA00036735"/>
    </source>
</evidence>
<feature type="region of interest" description="Disordered" evidence="13">
    <location>
        <begin position="238"/>
        <end position="379"/>
    </location>
</feature>
<feature type="compositionally biased region" description="Polar residues" evidence="13">
    <location>
        <begin position="29"/>
        <end position="41"/>
    </location>
</feature>
<protein>
    <recommendedName>
        <fullName evidence="12">L-dopachrome isomerase</fullName>
        <ecNumber evidence="9">5.3.2.1</ecNumber>
        <ecNumber evidence="8">5.3.3.12</ecNumber>
    </recommendedName>
    <alternativeName>
        <fullName evidence="10">L-dopachrome tautomerase</fullName>
    </alternativeName>
    <alternativeName>
        <fullName evidence="11">Phenylpyruvate tautomerase</fullName>
    </alternativeName>
</protein>
<keyword evidence="15" id="KW-1185">Reference proteome</keyword>
<evidence type="ECO:0000256" key="7">
    <source>
        <dbReference type="ARBA" id="ARBA00036823"/>
    </source>
</evidence>
<dbReference type="InterPro" id="IPR001398">
    <property type="entry name" value="Macrophage_inhib_fac"/>
</dbReference>
<feature type="compositionally biased region" description="Polar residues" evidence="13">
    <location>
        <begin position="323"/>
        <end position="336"/>
    </location>
</feature>
<dbReference type="PANTHER" id="PTHR11954">
    <property type="entry name" value="D-DOPACHROME DECARBOXYLASE"/>
    <property type="match status" value="1"/>
</dbReference>
<proteinExistence type="inferred from homology"/>
<evidence type="ECO:0000313" key="14">
    <source>
        <dbReference type="EMBL" id="KAJ9654529.1"/>
    </source>
</evidence>
<comment type="catalytic activity">
    <reaction evidence="7">
        <text>L-dopachrome = 5,6-dihydroxyindole-2-carboxylate</text>
        <dbReference type="Rhea" id="RHEA:13041"/>
        <dbReference type="ChEBI" id="CHEBI:16875"/>
        <dbReference type="ChEBI" id="CHEBI:57509"/>
        <dbReference type="EC" id="5.3.3.12"/>
    </reaction>
</comment>
<reference evidence="14" key="1">
    <citation type="submission" date="2022-10" db="EMBL/GenBank/DDBJ databases">
        <title>Culturing micro-colonial fungi from biological soil crusts in the Mojave desert and describing Neophaeococcomyces mojavensis, and introducing the new genera and species Taxawa tesnikishii.</title>
        <authorList>
            <person name="Kurbessoian T."/>
            <person name="Stajich J.E."/>
        </authorList>
    </citation>
    <scope>NUCLEOTIDE SEQUENCE</scope>
    <source>
        <strain evidence="14">TK_1</strain>
    </source>
</reference>
<dbReference type="EC" id="5.3.3.12" evidence="8"/>
<dbReference type="EC" id="5.3.2.1" evidence="9"/>
<evidence type="ECO:0000256" key="9">
    <source>
        <dbReference type="ARBA" id="ARBA00039086"/>
    </source>
</evidence>
<name>A0ABQ9NHJ6_9PEZI</name>
<evidence type="ECO:0000256" key="11">
    <source>
        <dbReference type="ARBA" id="ARBA00041912"/>
    </source>
</evidence>
<evidence type="ECO:0000256" key="5">
    <source>
        <dbReference type="ARBA" id="ARBA00023235"/>
    </source>
</evidence>
<evidence type="ECO:0000256" key="13">
    <source>
        <dbReference type="SAM" id="MobiDB-lite"/>
    </source>
</evidence>
<feature type="compositionally biased region" description="Basic residues" evidence="13">
    <location>
        <begin position="250"/>
        <end position="260"/>
    </location>
</feature>
<feature type="compositionally biased region" description="Basic and acidic residues" evidence="13">
    <location>
        <begin position="57"/>
        <end position="77"/>
    </location>
</feature>
<feature type="compositionally biased region" description="Basic and acidic residues" evidence="13">
    <location>
        <begin position="261"/>
        <end position="282"/>
    </location>
</feature>
<evidence type="ECO:0000256" key="12">
    <source>
        <dbReference type="ARBA" id="ARBA00042730"/>
    </source>
</evidence>
<comment type="similarity">
    <text evidence="2">Belongs to the MIF family.</text>
</comment>
<comment type="catalytic activity">
    <reaction evidence="6">
        <text>3-phenylpyruvate = enol-phenylpyruvate</text>
        <dbReference type="Rhea" id="RHEA:17097"/>
        <dbReference type="ChEBI" id="CHEBI:16815"/>
        <dbReference type="ChEBI" id="CHEBI:18005"/>
        <dbReference type="EC" id="5.3.2.1"/>
    </reaction>
</comment>
<evidence type="ECO:0000256" key="2">
    <source>
        <dbReference type="ARBA" id="ARBA00005851"/>
    </source>
</evidence>
<dbReference type="Pfam" id="PF01187">
    <property type="entry name" value="MIF"/>
    <property type="match status" value="1"/>
</dbReference>
<organism evidence="14 15">
    <name type="scientific">Coniosporium apollinis</name>
    <dbReference type="NCBI Taxonomy" id="61459"/>
    <lineage>
        <taxon>Eukaryota</taxon>
        <taxon>Fungi</taxon>
        <taxon>Dikarya</taxon>
        <taxon>Ascomycota</taxon>
        <taxon>Pezizomycotina</taxon>
        <taxon>Dothideomycetes</taxon>
        <taxon>Dothideomycetes incertae sedis</taxon>
        <taxon>Coniosporium</taxon>
    </lineage>
</organism>